<dbReference type="Gene3D" id="1.20.58.2250">
    <property type="match status" value="1"/>
</dbReference>
<dbReference type="Gene3D" id="3.30.70.3360">
    <property type="match status" value="1"/>
</dbReference>
<dbReference type="PRINTS" id="PR01048">
    <property type="entry name" value="Y414FAMILY"/>
</dbReference>
<dbReference type="AlphaFoldDB" id="A0A0N8PNH5"/>
<keyword evidence="3" id="KW-0436">Ligase</keyword>
<feature type="domain" description="RNA ligase" evidence="1">
    <location>
        <begin position="70"/>
        <end position="227"/>
    </location>
</feature>
<feature type="domain" description="RNA ligase Pab1020 C-terminal" evidence="2">
    <location>
        <begin position="238"/>
        <end position="365"/>
    </location>
</feature>
<reference evidence="4" key="1">
    <citation type="submission" date="2016-10" db="EMBL/GenBank/DDBJ databases">
        <authorList>
            <person name="Varghese N."/>
        </authorList>
    </citation>
    <scope>NUCLEOTIDE SEQUENCE [LARGE SCALE GENOMIC DNA]</scope>
    <source>
        <strain evidence="4">HL 19</strain>
    </source>
</reference>
<evidence type="ECO:0000259" key="1">
    <source>
        <dbReference type="Pfam" id="PF09414"/>
    </source>
</evidence>
<evidence type="ECO:0000313" key="3">
    <source>
        <dbReference type="EMBL" id="SCY31090.1"/>
    </source>
</evidence>
<dbReference type="Pfam" id="PF09414">
    <property type="entry name" value="RNA_ligase"/>
    <property type="match status" value="1"/>
</dbReference>
<dbReference type="STRING" id="381306.AN478_02975"/>
<evidence type="ECO:0000259" key="2">
    <source>
        <dbReference type="Pfam" id="PF18330"/>
    </source>
</evidence>
<dbReference type="RefSeq" id="WP_054965133.1">
    <property type="nucleotide sequence ID" value="NZ_FMUN01000004.1"/>
</dbReference>
<dbReference type="InterPro" id="IPR041596">
    <property type="entry name" value="Lig_Pab1020_C"/>
</dbReference>
<dbReference type="NCBIfam" id="TIGR01209">
    <property type="entry name" value="RNA ligase"/>
    <property type="match status" value="1"/>
</dbReference>
<sequence length="370" mass="41326">MPTLPLREALRQGRAVRARFGGFRYIRFKDDFQGVPRGTVVAPGGMVWGYPHIGRLLSLEAGLEEHFAGPFQAEEKIDGYNVRIARLGGRPVALTRGGLVCPFTTDRLPDLLPTAIFDAEPERVVCGEVAGPDNPYLEASPPWIGADVALYVFDLMRINRPGFEPRADKHAAVERYDLPAVPFRGRFRPDEAGRAGLRAVSEEVEAAGGEGLVLKEEERPDKRVKYVTGGANIADIAVAAGNMADLPADYYTDRVQRLVLYLMDHGRERTAELDRELGRAFLDGLEEAVRQFRRERHVSRVYRCRFRERANAEAFRRHLAALSDAGVQTRILGLEPEGKDGYWVLRFERIAPRITGILGHLFSGGVFYDP</sequence>
<dbReference type="Gene3D" id="3.30.470.30">
    <property type="entry name" value="DNA ligase/mRNA capping enzyme"/>
    <property type="match status" value="1"/>
</dbReference>
<dbReference type="Proteomes" id="UP000183104">
    <property type="component" value="Unassembled WGS sequence"/>
</dbReference>
<gene>
    <name evidence="3" type="ORF">SAMN05661077_1795</name>
</gene>
<evidence type="ECO:0000313" key="4">
    <source>
        <dbReference type="Proteomes" id="UP000183104"/>
    </source>
</evidence>
<dbReference type="Gene3D" id="3.30.1490.70">
    <property type="match status" value="1"/>
</dbReference>
<dbReference type="EMBL" id="FMUN01000004">
    <property type="protein sequence ID" value="SCY31090.1"/>
    <property type="molecule type" value="Genomic_DNA"/>
</dbReference>
<dbReference type="CDD" id="cd07894">
    <property type="entry name" value="Adenylation_RNA_ligase"/>
    <property type="match status" value="1"/>
</dbReference>
<dbReference type="OrthoDB" id="245177at2"/>
<protein>
    <submittedName>
        <fullName evidence="3">Putative ATP-dependent DNA ligase</fullName>
    </submittedName>
</protein>
<keyword evidence="4" id="KW-1185">Reference proteome</keyword>
<dbReference type="GO" id="GO:0016874">
    <property type="term" value="F:ligase activity"/>
    <property type="evidence" value="ECO:0007669"/>
    <property type="project" value="UniProtKB-KW"/>
</dbReference>
<dbReference type="Pfam" id="PF18330">
    <property type="entry name" value="Lig_C"/>
    <property type="match status" value="1"/>
</dbReference>
<dbReference type="Gene3D" id="3.10.450.740">
    <property type="match status" value="1"/>
</dbReference>
<dbReference type="InterPro" id="IPR001072">
    <property type="entry name" value="RNA_ligase_Pab1020"/>
</dbReference>
<dbReference type="SUPFAM" id="SSF56091">
    <property type="entry name" value="DNA ligase/mRNA capping enzyme, catalytic domain"/>
    <property type="match status" value="1"/>
</dbReference>
<dbReference type="InterPro" id="IPR021122">
    <property type="entry name" value="RNA_ligase_dom_REL/Rnl2"/>
</dbReference>
<accession>A0A0N8PNH5</accession>
<name>A0A0N8PNH5_9GAMM</name>
<proteinExistence type="predicted"/>
<organism evidence="3 4">
    <name type="scientific">Thiohalorhabdus denitrificans</name>
    <dbReference type="NCBI Taxonomy" id="381306"/>
    <lineage>
        <taxon>Bacteria</taxon>
        <taxon>Pseudomonadati</taxon>
        <taxon>Pseudomonadota</taxon>
        <taxon>Gammaproteobacteria</taxon>
        <taxon>Thiohalorhabdales</taxon>
        <taxon>Thiohalorhabdaceae</taxon>
        <taxon>Thiohalorhabdus</taxon>
    </lineage>
</organism>